<comment type="caution">
    <text evidence="1">The sequence shown here is derived from an EMBL/GenBank/DDBJ whole genome shotgun (WGS) entry which is preliminary data.</text>
</comment>
<proteinExistence type="predicted"/>
<sequence>MTSRLIASAIHSTVKLNDGVVMPLFGLG</sequence>
<gene>
    <name evidence="1" type="ORF">OXD698_LOCUS28629</name>
</gene>
<organism evidence="1 2">
    <name type="scientific">Adineta steineri</name>
    <dbReference type="NCBI Taxonomy" id="433720"/>
    <lineage>
        <taxon>Eukaryota</taxon>
        <taxon>Metazoa</taxon>
        <taxon>Spiralia</taxon>
        <taxon>Gnathifera</taxon>
        <taxon>Rotifera</taxon>
        <taxon>Eurotatoria</taxon>
        <taxon>Bdelloidea</taxon>
        <taxon>Adinetida</taxon>
        <taxon>Adinetidae</taxon>
        <taxon>Adineta</taxon>
    </lineage>
</organism>
<protein>
    <submittedName>
        <fullName evidence="1">Uncharacterized protein</fullName>
    </submittedName>
</protein>
<dbReference type="AlphaFoldDB" id="A0A819MRJ9"/>
<feature type="non-terminal residue" evidence="1">
    <location>
        <position position="28"/>
    </location>
</feature>
<evidence type="ECO:0000313" key="1">
    <source>
        <dbReference type="EMBL" id="CAF3985339.1"/>
    </source>
</evidence>
<dbReference type="Proteomes" id="UP000663844">
    <property type="component" value="Unassembled WGS sequence"/>
</dbReference>
<dbReference type="EMBL" id="CAJOAZ010003110">
    <property type="protein sequence ID" value="CAF3985339.1"/>
    <property type="molecule type" value="Genomic_DNA"/>
</dbReference>
<evidence type="ECO:0000313" key="2">
    <source>
        <dbReference type="Proteomes" id="UP000663844"/>
    </source>
</evidence>
<reference evidence="1" key="1">
    <citation type="submission" date="2021-02" db="EMBL/GenBank/DDBJ databases">
        <authorList>
            <person name="Nowell W R."/>
        </authorList>
    </citation>
    <scope>NUCLEOTIDE SEQUENCE</scope>
</reference>
<accession>A0A819MRJ9</accession>
<name>A0A819MRJ9_9BILA</name>